<dbReference type="SMART" id="SM00448">
    <property type="entry name" value="REC"/>
    <property type="match status" value="1"/>
</dbReference>
<organism evidence="10 11">
    <name type="scientific">Mucilaginibacter gossypiicola</name>
    <dbReference type="NCBI Taxonomy" id="551995"/>
    <lineage>
        <taxon>Bacteria</taxon>
        <taxon>Pseudomonadati</taxon>
        <taxon>Bacteroidota</taxon>
        <taxon>Sphingobacteriia</taxon>
        <taxon>Sphingobacteriales</taxon>
        <taxon>Sphingobacteriaceae</taxon>
        <taxon>Mucilaginibacter</taxon>
    </lineage>
</organism>
<feature type="transmembrane region" description="Helical" evidence="7">
    <location>
        <begin position="306"/>
        <end position="326"/>
    </location>
</feature>
<keyword evidence="7" id="KW-1133">Transmembrane helix</keyword>
<dbReference type="InterPro" id="IPR036890">
    <property type="entry name" value="HATPase_C_sf"/>
</dbReference>
<dbReference type="Gene3D" id="3.30.565.10">
    <property type="entry name" value="Histidine kinase-like ATPase, C-terminal domain"/>
    <property type="match status" value="1"/>
</dbReference>
<keyword evidence="7" id="KW-0812">Transmembrane</keyword>
<dbReference type="RefSeq" id="WP_091211910.1">
    <property type="nucleotide sequence ID" value="NZ_FOCL01000005.1"/>
</dbReference>
<dbReference type="PROSITE" id="PS50110">
    <property type="entry name" value="RESPONSE_REGULATORY"/>
    <property type="match status" value="1"/>
</dbReference>
<gene>
    <name evidence="10" type="ORF">SAMN05192574_10542</name>
</gene>
<sequence length="715" mass="80172">MFYKNELSSGNIKSISRKILLAFIALIIILAIIALFVNGSVSNRLNTLSGLTLNLEYDQAKSQRALLLLHEAEDDFQASLLTSDSIKNTEYKTKLAQSFTLIDSLLKDNIDTAKLTESQRAKVRNLYVKKLKLSANLYVLKHSFDSLLTASSGINPVNDDNVYTTTSSRKGKKLKTSDTIKTDGQVNKKGFFARIKDAIANKNSNAGVANVTVINSNRTARIIDSVNRRISSREKDIYSKKLQQLQQRNSKLFTTQKQMIVLNMHINSELERIVTEITNINTSLVNELKENALKSYRDTTSLFNKFYLASLFFVLVFAALLIMFIINLNRAETYLVHENERSVGMAQQKMNLLLQMSHEVRNPLTAINGFLYIFSRSNLSTKQIEMLNSIRLSSDMLLHTLNDTLDAAKMETSEFKIISEPFNPDLILSQLVENMEFSATKKNLFLNYNFEGDKASMILGDSFRLKQIMINLLSNAIKYTKVGGVSINANLREVNNTSRLQISIKDSGQGISIQQQGRLFSKYYQTNSAKGQTGTGLGLYICKQLVELQEGEITVESKENAGSTFSFFIPYKKIVTETEENTGDNLTSKLNGLNILAVDHNELSLTFLKMLTSKWNINFYQALDARAALKILAEQPINIVLVDLAASEAEAVKFAVNLKESKELLNKPPVIAICSDELTSAYEQKLKQNFTSAIEKPFTEAELLKKVVSAIEING</sequence>
<dbReference type="FunFam" id="3.30.565.10:FF:000010">
    <property type="entry name" value="Sensor histidine kinase RcsC"/>
    <property type="match status" value="1"/>
</dbReference>
<dbReference type="SUPFAM" id="SSF47384">
    <property type="entry name" value="Homodimeric domain of signal transducing histidine kinase"/>
    <property type="match status" value="1"/>
</dbReference>
<feature type="domain" description="Response regulatory" evidence="9">
    <location>
        <begin position="594"/>
        <end position="711"/>
    </location>
</feature>
<dbReference type="InterPro" id="IPR005467">
    <property type="entry name" value="His_kinase_dom"/>
</dbReference>
<keyword evidence="4" id="KW-0808">Transferase</keyword>
<dbReference type="InterPro" id="IPR004358">
    <property type="entry name" value="Sig_transdc_His_kin-like_C"/>
</dbReference>
<dbReference type="GO" id="GO:0005886">
    <property type="term" value="C:plasma membrane"/>
    <property type="evidence" value="ECO:0007669"/>
    <property type="project" value="TreeGrafter"/>
</dbReference>
<dbReference type="SUPFAM" id="SSF55874">
    <property type="entry name" value="ATPase domain of HSP90 chaperone/DNA topoisomerase II/histidine kinase"/>
    <property type="match status" value="1"/>
</dbReference>
<keyword evidence="5" id="KW-0418">Kinase</keyword>
<dbReference type="Gene3D" id="1.10.287.130">
    <property type="match status" value="1"/>
</dbReference>
<dbReference type="STRING" id="551995.SAMN05192574_10542"/>
<evidence type="ECO:0000259" key="8">
    <source>
        <dbReference type="PROSITE" id="PS50109"/>
    </source>
</evidence>
<keyword evidence="3 6" id="KW-0597">Phosphoprotein</keyword>
<dbReference type="PANTHER" id="PTHR43047">
    <property type="entry name" value="TWO-COMPONENT HISTIDINE PROTEIN KINASE"/>
    <property type="match status" value="1"/>
</dbReference>
<dbReference type="Pfam" id="PF00072">
    <property type="entry name" value="Response_reg"/>
    <property type="match status" value="1"/>
</dbReference>
<evidence type="ECO:0000256" key="2">
    <source>
        <dbReference type="ARBA" id="ARBA00012438"/>
    </source>
</evidence>
<name>A0A1H8LD03_9SPHI</name>
<dbReference type="InterPro" id="IPR011006">
    <property type="entry name" value="CheY-like_superfamily"/>
</dbReference>
<evidence type="ECO:0000259" key="9">
    <source>
        <dbReference type="PROSITE" id="PS50110"/>
    </source>
</evidence>
<dbReference type="SUPFAM" id="SSF52172">
    <property type="entry name" value="CheY-like"/>
    <property type="match status" value="1"/>
</dbReference>
<dbReference type="InterPro" id="IPR001789">
    <property type="entry name" value="Sig_transdc_resp-reg_receiver"/>
</dbReference>
<feature type="modified residue" description="4-aspartylphosphate" evidence="6">
    <location>
        <position position="643"/>
    </location>
</feature>
<evidence type="ECO:0000256" key="1">
    <source>
        <dbReference type="ARBA" id="ARBA00000085"/>
    </source>
</evidence>
<dbReference type="Proteomes" id="UP000198942">
    <property type="component" value="Unassembled WGS sequence"/>
</dbReference>
<evidence type="ECO:0000256" key="7">
    <source>
        <dbReference type="SAM" id="Phobius"/>
    </source>
</evidence>
<dbReference type="EMBL" id="FOCL01000005">
    <property type="protein sequence ID" value="SEO03044.1"/>
    <property type="molecule type" value="Genomic_DNA"/>
</dbReference>
<feature type="domain" description="Histidine kinase" evidence="8">
    <location>
        <begin position="355"/>
        <end position="573"/>
    </location>
</feature>
<proteinExistence type="predicted"/>
<dbReference type="SMART" id="SM00387">
    <property type="entry name" value="HATPase_c"/>
    <property type="match status" value="1"/>
</dbReference>
<dbReference type="AlphaFoldDB" id="A0A1H8LD03"/>
<dbReference type="CDD" id="cd00082">
    <property type="entry name" value="HisKA"/>
    <property type="match status" value="1"/>
</dbReference>
<evidence type="ECO:0000313" key="10">
    <source>
        <dbReference type="EMBL" id="SEO03044.1"/>
    </source>
</evidence>
<dbReference type="Pfam" id="PF02518">
    <property type="entry name" value="HATPase_c"/>
    <property type="match status" value="1"/>
</dbReference>
<dbReference type="InterPro" id="IPR036097">
    <property type="entry name" value="HisK_dim/P_sf"/>
</dbReference>
<dbReference type="OrthoDB" id="711632at2"/>
<evidence type="ECO:0000256" key="4">
    <source>
        <dbReference type="ARBA" id="ARBA00022679"/>
    </source>
</evidence>
<dbReference type="SMART" id="SM00388">
    <property type="entry name" value="HisKA"/>
    <property type="match status" value="1"/>
</dbReference>
<keyword evidence="11" id="KW-1185">Reference proteome</keyword>
<comment type="catalytic activity">
    <reaction evidence="1">
        <text>ATP + protein L-histidine = ADP + protein N-phospho-L-histidine.</text>
        <dbReference type="EC" id="2.7.13.3"/>
    </reaction>
</comment>
<dbReference type="Gene3D" id="3.40.50.2300">
    <property type="match status" value="1"/>
</dbReference>
<dbReference type="PRINTS" id="PR00344">
    <property type="entry name" value="BCTRLSENSOR"/>
</dbReference>
<evidence type="ECO:0000256" key="5">
    <source>
        <dbReference type="ARBA" id="ARBA00022777"/>
    </source>
</evidence>
<dbReference type="CDD" id="cd16922">
    <property type="entry name" value="HATPase_EvgS-ArcB-TorS-like"/>
    <property type="match status" value="1"/>
</dbReference>
<dbReference type="GO" id="GO:0009927">
    <property type="term" value="F:histidine phosphotransfer kinase activity"/>
    <property type="evidence" value="ECO:0007669"/>
    <property type="project" value="TreeGrafter"/>
</dbReference>
<protein>
    <recommendedName>
        <fullName evidence="2">histidine kinase</fullName>
        <ecNumber evidence="2">2.7.13.3</ecNumber>
    </recommendedName>
</protein>
<dbReference type="EC" id="2.7.13.3" evidence="2"/>
<dbReference type="GO" id="GO:0000155">
    <property type="term" value="F:phosphorelay sensor kinase activity"/>
    <property type="evidence" value="ECO:0007669"/>
    <property type="project" value="InterPro"/>
</dbReference>
<accession>A0A1H8LD03</accession>
<dbReference type="Pfam" id="PF00512">
    <property type="entry name" value="HisKA"/>
    <property type="match status" value="1"/>
</dbReference>
<evidence type="ECO:0000256" key="3">
    <source>
        <dbReference type="ARBA" id="ARBA00022553"/>
    </source>
</evidence>
<dbReference type="PANTHER" id="PTHR43047:SF72">
    <property type="entry name" value="OSMOSENSING HISTIDINE PROTEIN KINASE SLN1"/>
    <property type="match status" value="1"/>
</dbReference>
<feature type="transmembrane region" description="Helical" evidence="7">
    <location>
        <begin position="20"/>
        <end position="37"/>
    </location>
</feature>
<dbReference type="PROSITE" id="PS50109">
    <property type="entry name" value="HIS_KIN"/>
    <property type="match status" value="1"/>
</dbReference>
<evidence type="ECO:0000256" key="6">
    <source>
        <dbReference type="PROSITE-ProRule" id="PRU00169"/>
    </source>
</evidence>
<keyword evidence="7" id="KW-0472">Membrane</keyword>
<reference evidence="11" key="1">
    <citation type="submission" date="2016-10" db="EMBL/GenBank/DDBJ databases">
        <authorList>
            <person name="Varghese N."/>
            <person name="Submissions S."/>
        </authorList>
    </citation>
    <scope>NUCLEOTIDE SEQUENCE [LARGE SCALE GENOMIC DNA]</scope>
    <source>
        <strain evidence="11">Gh-48</strain>
    </source>
</reference>
<dbReference type="InterPro" id="IPR003594">
    <property type="entry name" value="HATPase_dom"/>
</dbReference>
<dbReference type="InterPro" id="IPR003661">
    <property type="entry name" value="HisK_dim/P_dom"/>
</dbReference>
<evidence type="ECO:0000313" key="11">
    <source>
        <dbReference type="Proteomes" id="UP000198942"/>
    </source>
</evidence>